<dbReference type="GeneID" id="54995231"/>
<dbReference type="EMBL" id="MH370477">
    <property type="protein sequence ID" value="AXC34607.1"/>
    <property type="molecule type" value="Genomic_DNA"/>
</dbReference>
<evidence type="ECO:0000313" key="2">
    <source>
        <dbReference type="Proteomes" id="UP000252591"/>
    </source>
</evidence>
<organism evidence="1 2">
    <name type="scientific">Escherichia phage SRT7</name>
    <dbReference type="NCBI Taxonomy" id="2268589"/>
    <lineage>
        <taxon>Viruses</taxon>
        <taxon>Duplodnaviria</taxon>
        <taxon>Heunggongvirae</taxon>
        <taxon>Uroviricota</taxon>
        <taxon>Caudoviricetes</taxon>
        <taxon>Autographivirales</taxon>
        <taxon>Autotranscriptaviridae</taxon>
        <taxon>Studiervirinae</taxon>
        <taxon>Foetvirus</taxon>
        <taxon>Foetvirus P1723</taxon>
        <taxon>Foetvirus SRT7</taxon>
    </lineage>
</organism>
<reference evidence="1" key="1">
    <citation type="submission" date="2018-05" db="EMBL/GenBank/DDBJ databases">
        <title>Genome sequence of Escherichia coli phage SRT7.</title>
        <authorList>
            <person name="Fan X."/>
            <person name="Zhao K."/>
            <person name="Song S."/>
            <person name="Zhao Z."/>
        </authorList>
    </citation>
    <scope>NUCLEOTIDE SEQUENCE [LARGE SCALE GENOMIC DNA]</scope>
</reference>
<dbReference type="Proteomes" id="UP000252591">
    <property type="component" value="Segment"/>
</dbReference>
<dbReference type="InterPro" id="IPR009057">
    <property type="entry name" value="Homeodomain-like_sf"/>
</dbReference>
<protein>
    <submittedName>
        <fullName evidence="1">Uncharacterized protein</fullName>
    </submittedName>
</protein>
<sequence>MTTINTRIMYTVGFRIAAVQRYLALPDGPRGKTGTTSLAVELGVSVPSLNKWVTDYRNGVLSLSNAVSVARKPDNVVNGDTYHVSGRDFRTKEEAIRYAVELAGGITVTRTIHESVTF</sequence>
<proteinExistence type="predicted"/>
<dbReference type="SUPFAM" id="SSF46689">
    <property type="entry name" value="Homeodomain-like"/>
    <property type="match status" value="1"/>
</dbReference>
<evidence type="ECO:0000313" key="1">
    <source>
        <dbReference type="EMBL" id="AXC34607.1"/>
    </source>
</evidence>
<accession>A0A2Z5H4E5</accession>
<dbReference type="KEGG" id="vg:54995231"/>
<dbReference type="RefSeq" id="YP_009804637.1">
    <property type="nucleotide sequence ID" value="NC_048002.1"/>
</dbReference>
<keyword evidence="2" id="KW-1185">Reference proteome</keyword>
<name>A0A2Z5H4E5_9CAUD</name>